<dbReference type="OrthoDB" id="10574936at2759"/>
<proteinExistence type="predicted"/>
<feature type="region of interest" description="Disordered" evidence="1">
    <location>
        <begin position="140"/>
        <end position="175"/>
    </location>
</feature>
<dbReference type="EMBL" id="MU001495">
    <property type="protein sequence ID" value="KAF2448448.1"/>
    <property type="molecule type" value="Genomic_DNA"/>
</dbReference>
<dbReference type="AlphaFoldDB" id="A0A9P4UGE6"/>
<accession>A0A9P4UGE6</accession>
<evidence type="ECO:0000256" key="1">
    <source>
        <dbReference type="SAM" id="MobiDB-lite"/>
    </source>
</evidence>
<name>A0A9P4UGE6_9PLEO</name>
<protein>
    <submittedName>
        <fullName evidence="2">Uncharacterized protein</fullName>
    </submittedName>
</protein>
<sequence length="175" mass="17216">MAETNAIPSLLALSEAVKNTGTELQSIGGKLHMLAAALEKEAHDLAAERATLQSQLAAALAAAENAAHASHPWGVDVCVGIRAPSSSNSTAFRKMGCCTGCGGAANGVGSVVGGVTPAADARVQLSRALSEVAERAEKAASQVRSAAGGGTVVSRRSGGGVGAASRASSSHASQK</sequence>
<organism evidence="2 3">
    <name type="scientific">Karstenula rhodostoma CBS 690.94</name>
    <dbReference type="NCBI Taxonomy" id="1392251"/>
    <lineage>
        <taxon>Eukaryota</taxon>
        <taxon>Fungi</taxon>
        <taxon>Dikarya</taxon>
        <taxon>Ascomycota</taxon>
        <taxon>Pezizomycotina</taxon>
        <taxon>Dothideomycetes</taxon>
        <taxon>Pleosporomycetidae</taxon>
        <taxon>Pleosporales</taxon>
        <taxon>Massarineae</taxon>
        <taxon>Didymosphaeriaceae</taxon>
        <taxon>Karstenula</taxon>
    </lineage>
</organism>
<feature type="compositionally biased region" description="Gly residues" evidence="1">
    <location>
        <begin position="147"/>
        <end position="162"/>
    </location>
</feature>
<dbReference type="Proteomes" id="UP000799764">
    <property type="component" value="Unassembled WGS sequence"/>
</dbReference>
<keyword evidence="3" id="KW-1185">Reference proteome</keyword>
<evidence type="ECO:0000313" key="2">
    <source>
        <dbReference type="EMBL" id="KAF2448448.1"/>
    </source>
</evidence>
<evidence type="ECO:0000313" key="3">
    <source>
        <dbReference type="Proteomes" id="UP000799764"/>
    </source>
</evidence>
<comment type="caution">
    <text evidence="2">The sequence shown here is derived from an EMBL/GenBank/DDBJ whole genome shotgun (WGS) entry which is preliminary data.</text>
</comment>
<feature type="compositionally biased region" description="Low complexity" evidence="1">
    <location>
        <begin position="163"/>
        <end position="175"/>
    </location>
</feature>
<gene>
    <name evidence="2" type="ORF">P171DRAFT_508641</name>
</gene>
<reference evidence="2" key="1">
    <citation type="journal article" date="2020" name="Stud. Mycol.">
        <title>101 Dothideomycetes genomes: a test case for predicting lifestyles and emergence of pathogens.</title>
        <authorList>
            <person name="Haridas S."/>
            <person name="Albert R."/>
            <person name="Binder M."/>
            <person name="Bloem J."/>
            <person name="Labutti K."/>
            <person name="Salamov A."/>
            <person name="Andreopoulos B."/>
            <person name="Baker S."/>
            <person name="Barry K."/>
            <person name="Bills G."/>
            <person name="Bluhm B."/>
            <person name="Cannon C."/>
            <person name="Castanera R."/>
            <person name="Culley D."/>
            <person name="Daum C."/>
            <person name="Ezra D."/>
            <person name="Gonzalez J."/>
            <person name="Henrissat B."/>
            <person name="Kuo A."/>
            <person name="Liang C."/>
            <person name="Lipzen A."/>
            <person name="Lutzoni F."/>
            <person name="Magnuson J."/>
            <person name="Mondo S."/>
            <person name="Nolan M."/>
            <person name="Ohm R."/>
            <person name="Pangilinan J."/>
            <person name="Park H.-J."/>
            <person name="Ramirez L."/>
            <person name="Alfaro M."/>
            <person name="Sun H."/>
            <person name="Tritt A."/>
            <person name="Yoshinaga Y."/>
            <person name="Zwiers L.-H."/>
            <person name="Turgeon B."/>
            <person name="Goodwin S."/>
            <person name="Spatafora J."/>
            <person name="Crous P."/>
            <person name="Grigoriev I."/>
        </authorList>
    </citation>
    <scope>NUCLEOTIDE SEQUENCE</scope>
    <source>
        <strain evidence="2">CBS 690.94</strain>
    </source>
</reference>